<dbReference type="GO" id="GO:0005524">
    <property type="term" value="F:ATP binding"/>
    <property type="evidence" value="ECO:0007669"/>
    <property type="project" value="UniProtKB-KW"/>
</dbReference>
<dbReference type="Proteomes" id="UP000245474">
    <property type="component" value="Unassembled WGS sequence"/>
</dbReference>
<organism evidence="12 13">
    <name type="scientific">Sediminicurvatus halobius</name>
    <dbReference type="NCBI Taxonomy" id="2182432"/>
    <lineage>
        <taxon>Bacteria</taxon>
        <taxon>Pseudomonadati</taxon>
        <taxon>Pseudomonadota</taxon>
        <taxon>Gammaproteobacteria</taxon>
        <taxon>Chromatiales</taxon>
        <taxon>Ectothiorhodospiraceae</taxon>
        <taxon>Sediminicurvatus</taxon>
    </lineage>
</organism>
<accession>A0A2U2MVV4</accession>
<evidence type="ECO:0000256" key="7">
    <source>
        <dbReference type="ARBA" id="ARBA00022967"/>
    </source>
</evidence>
<dbReference type="GO" id="GO:0140359">
    <property type="term" value="F:ABC-type transporter activity"/>
    <property type="evidence" value="ECO:0007669"/>
    <property type="project" value="InterPro"/>
</dbReference>
<dbReference type="SMART" id="SM00382">
    <property type="entry name" value="AAA"/>
    <property type="match status" value="1"/>
</dbReference>
<feature type="domain" description="ABC transporter" evidence="10">
    <location>
        <begin position="1"/>
        <end position="232"/>
    </location>
</feature>
<dbReference type="InterPro" id="IPR017871">
    <property type="entry name" value="ABC_transporter-like_CS"/>
</dbReference>
<dbReference type="Gene3D" id="3.40.50.300">
    <property type="entry name" value="P-loop containing nucleotide triphosphate hydrolases"/>
    <property type="match status" value="1"/>
</dbReference>
<protein>
    <submittedName>
        <fullName evidence="12">Molybdenum ABC transporter ATP-binding protein</fullName>
    </submittedName>
</protein>
<evidence type="ECO:0000256" key="9">
    <source>
        <dbReference type="PROSITE-ProRule" id="PRU01213"/>
    </source>
</evidence>
<dbReference type="SUPFAM" id="SSF50331">
    <property type="entry name" value="MOP-like"/>
    <property type="match status" value="1"/>
</dbReference>
<dbReference type="PROSITE" id="PS50893">
    <property type="entry name" value="ABC_TRANSPORTER_2"/>
    <property type="match status" value="1"/>
</dbReference>
<keyword evidence="1" id="KW-0813">Transport</keyword>
<dbReference type="PANTHER" id="PTHR43514">
    <property type="entry name" value="ABC TRANSPORTER I FAMILY MEMBER 10"/>
    <property type="match status" value="1"/>
</dbReference>
<dbReference type="NCBIfam" id="TIGR02142">
    <property type="entry name" value="modC_ABC"/>
    <property type="match status" value="1"/>
</dbReference>
<comment type="caution">
    <text evidence="12">The sequence shown here is derived from an EMBL/GenBank/DDBJ whole genome shotgun (WGS) entry which is preliminary data.</text>
</comment>
<keyword evidence="13" id="KW-1185">Reference proteome</keyword>
<dbReference type="GO" id="GO:0016887">
    <property type="term" value="F:ATP hydrolysis activity"/>
    <property type="evidence" value="ECO:0007669"/>
    <property type="project" value="InterPro"/>
</dbReference>
<dbReference type="InterPro" id="IPR003593">
    <property type="entry name" value="AAA+_ATPase"/>
</dbReference>
<keyword evidence="8" id="KW-0472">Membrane</keyword>
<name>A0A2U2MVV4_9GAMM</name>
<dbReference type="OrthoDB" id="9802264at2"/>
<dbReference type="EMBL" id="QFFI01000057">
    <property type="protein sequence ID" value="PWG60989.1"/>
    <property type="molecule type" value="Genomic_DNA"/>
</dbReference>
<proteinExistence type="predicted"/>
<dbReference type="PANTHER" id="PTHR43514:SF4">
    <property type="entry name" value="ABC TRANSPORTER I FAMILY MEMBER 10"/>
    <property type="match status" value="1"/>
</dbReference>
<dbReference type="AlphaFoldDB" id="A0A2U2MVV4"/>
<feature type="domain" description="Mop" evidence="11">
    <location>
        <begin position="292"/>
        <end position="359"/>
    </location>
</feature>
<evidence type="ECO:0000259" key="10">
    <source>
        <dbReference type="PROSITE" id="PS50893"/>
    </source>
</evidence>
<dbReference type="InterPro" id="IPR003439">
    <property type="entry name" value="ABC_transporter-like_ATP-bd"/>
</dbReference>
<evidence type="ECO:0000259" key="11">
    <source>
        <dbReference type="PROSITE" id="PS51866"/>
    </source>
</evidence>
<keyword evidence="6 12" id="KW-0067">ATP-binding</keyword>
<dbReference type="Gene3D" id="2.40.50.100">
    <property type="match status" value="1"/>
</dbReference>
<evidence type="ECO:0000256" key="6">
    <source>
        <dbReference type="ARBA" id="ARBA00022840"/>
    </source>
</evidence>
<keyword evidence="4" id="KW-0997">Cell inner membrane</keyword>
<evidence type="ECO:0000256" key="1">
    <source>
        <dbReference type="ARBA" id="ARBA00022448"/>
    </source>
</evidence>
<dbReference type="InterPro" id="IPR011868">
    <property type="entry name" value="ModC_ABC_ATP-bd"/>
</dbReference>
<keyword evidence="7" id="KW-1278">Translocase</keyword>
<keyword evidence="5" id="KW-0547">Nucleotide-binding</keyword>
<dbReference type="InterPro" id="IPR004606">
    <property type="entry name" value="Mop_domain"/>
</dbReference>
<evidence type="ECO:0000256" key="5">
    <source>
        <dbReference type="ARBA" id="ARBA00022741"/>
    </source>
</evidence>
<gene>
    <name evidence="12" type="primary">modC</name>
    <name evidence="12" type="ORF">DEM34_18735</name>
</gene>
<evidence type="ECO:0000313" key="13">
    <source>
        <dbReference type="Proteomes" id="UP000245474"/>
    </source>
</evidence>
<dbReference type="InterPro" id="IPR050334">
    <property type="entry name" value="Molybdenum_import_ModC"/>
</dbReference>
<dbReference type="InterPro" id="IPR008995">
    <property type="entry name" value="Mo/tungstate-bd_C_term_dom"/>
</dbReference>
<dbReference type="GO" id="GO:0015098">
    <property type="term" value="F:molybdate ion transmembrane transporter activity"/>
    <property type="evidence" value="ECO:0007669"/>
    <property type="project" value="InterPro"/>
</dbReference>
<dbReference type="Pfam" id="PF00005">
    <property type="entry name" value="ABC_tran"/>
    <property type="match status" value="1"/>
</dbReference>
<evidence type="ECO:0000256" key="2">
    <source>
        <dbReference type="ARBA" id="ARBA00022475"/>
    </source>
</evidence>
<dbReference type="GO" id="GO:0016020">
    <property type="term" value="C:membrane"/>
    <property type="evidence" value="ECO:0007669"/>
    <property type="project" value="InterPro"/>
</dbReference>
<dbReference type="PROSITE" id="PS51866">
    <property type="entry name" value="MOP"/>
    <property type="match status" value="1"/>
</dbReference>
<dbReference type="SUPFAM" id="SSF52540">
    <property type="entry name" value="P-loop containing nucleoside triphosphate hydrolases"/>
    <property type="match status" value="1"/>
</dbReference>
<dbReference type="InterPro" id="IPR027417">
    <property type="entry name" value="P-loop_NTPase"/>
</dbReference>
<dbReference type="InterPro" id="IPR005116">
    <property type="entry name" value="Transp-assoc_OB_typ1"/>
</dbReference>
<dbReference type="RefSeq" id="WP_109680349.1">
    <property type="nucleotide sequence ID" value="NZ_CP086615.1"/>
</dbReference>
<evidence type="ECO:0000256" key="3">
    <source>
        <dbReference type="ARBA" id="ARBA00022505"/>
    </source>
</evidence>
<keyword evidence="2" id="KW-1003">Cell membrane</keyword>
<evidence type="ECO:0000256" key="4">
    <source>
        <dbReference type="ARBA" id="ARBA00022519"/>
    </source>
</evidence>
<keyword evidence="3 9" id="KW-0500">Molybdenum</keyword>
<reference evidence="12 13" key="1">
    <citation type="submission" date="2018-05" db="EMBL/GenBank/DDBJ databases">
        <title>Spiribacter halobius sp. nov., a moderately halophilic bacterium isolated from marine solar saltern.</title>
        <authorList>
            <person name="Zheng W.-S."/>
            <person name="Lu D.-C."/>
            <person name="Du Z.-J."/>
        </authorList>
    </citation>
    <scope>NUCLEOTIDE SEQUENCE [LARGE SCALE GENOMIC DNA]</scope>
    <source>
        <strain evidence="12 13">E85</strain>
    </source>
</reference>
<dbReference type="Pfam" id="PF03459">
    <property type="entry name" value="TOBE"/>
    <property type="match status" value="1"/>
</dbReference>
<dbReference type="PROSITE" id="PS00211">
    <property type="entry name" value="ABC_TRANSPORTER_1"/>
    <property type="match status" value="1"/>
</dbReference>
<sequence>MTAPTLEFDVRLWRPGFALQVAGSLQPGITALFGPSGSGKTTLLRCLAGLEPDCRGEVRLGEQVWQREQRALPAHARRAGLVFQEARLFGHHTVQGNLRYAQRRRRAAGPALDDVVAALGLQPLLDRRTGGLSGGERQRVALARALVAAPSILLLDEPLAALDAARRAAILAFIRELPGRYGLPLAYVTHDQEEVLHLADRVLLLRHGERAGAGSAPELFSDPAVWPLLGDAEPGVVWRARVAARDSAWGLTTLAADGGRLQVPALGLATGCGVTVRIRAGNVLLALDPPRATSALNALPARVRELRGEGEAVLLVGLVTDGGGSLWARVTRQAASALGLEPGRRLHALIEASSLAVGTLPAQASAP</sequence>
<evidence type="ECO:0000256" key="8">
    <source>
        <dbReference type="ARBA" id="ARBA00023136"/>
    </source>
</evidence>
<evidence type="ECO:0000313" key="12">
    <source>
        <dbReference type="EMBL" id="PWG60989.1"/>
    </source>
</evidence>